<evidence type="ECO:0000256" key="4">
    <source>
        <dbReference type="ARBA" id="ARBA00022729"/>
    </source>
</evidence>
<name>A0A8S1E526_9PELO</name>
<dbReference type="GO" id="GO:0005125">
    <property type="term" value="F:cytokine activity"/>
    <property type="evidence" value="ECO:0007669"/>
    <property type="project" value="InterPro"/>
</dbReference>
<keyword evidence="4 5" id="KW-0732">Signal</keyword>
<comment type="similarity">
    <text evidence="2">Belongs to the IL-17 family.</text>
</comment>
<dbReference type="OrthoDB" id="6038945at2759"/>
<dbReference type="Gene3D" id="2.10.90.10">
    <property type="entry name" value="Cystine-knot cytokines"/>
    <property type="match status" value="1"/>
</dbReference>
<protein>
    <submittedName>
        <fullName evidence="6">Uncharacterized protein</fullName>
    </submittedName>
</protein>
<evidence type="ECO:0000256" key="2">
    <source>
        <dbReference type="ARBA" id="ARBA00007236"/>
    </source>
</evidence>
<evidence type="ECO:0000256" key="5">
    <source>
        <dbReference type="SAM" id="SignalP"/>
    </source>
</evidence>
<proteinExistence type="inferred from homology"/>
<keyword evidence="7" id="KW-1185">Reference proteome</keyword>
<dbReference type="Pfam" id="PF06083">
    <property type="entry name" value="IL17"/>
    <property type="match status" value="1"/>
</dbReference>
<comment type="caution">
    <text evidence="6">The sequence shown here is derived from an EMBL/GenBank/DDBJ whole genome shotgun (WGS) entry which is preliminary data.</text>
</comment>
<dbReference type="InterPro" id="IPR029034">
    <property type="entry name" value="Cystine-knot_cytokine"/>
</dbReference>
<dbReference type="Proteomes" id="UP000494206">
    <property type="component" value="Unassembled WGS sequence"/>
</dbReference>
<dbReference type="InterPro" id="IPR010345">
    <property type="entry name" value="IL-17_fam"/>
</dbReference>
<dbReference type="AlphaFoldDB" id="A0A8S1E526"/>
<sequence length="186" mass="21172">MLVHRTRLGFIFLMVLTMSMAKRISQRRHIRKVCKDAPNMREQLAEWLHESLEGGKFDDSPIEQWSSSDNEPEICAKPPNLVNSISIMERALCPWESRVNYEETREPKIIAESVCLCRKSRGSTGAFCMPIVRNVPVLRRVSCDVKTGYWNYAKSTESIIVGCHSVLPRTHRAIRLAEIGGDDSPV</sequence>
<reference evidence="6 7" key="1">
    <citation type="submission" date="2020-04" db="EMBL/GenBank/DDBJ databases">
        <authorList>
            <person name="Laetsch R D."/>
            <person name="Stevens L."/>
            <person name="Kumar S."/>
            <person name="Blaxter L. M."/>
        </authorList>
    </citation>
    <scope>NUCLEOTIDE SEQUENCE [LARGE SCALE GENOMIC DNA]</scope>
</reference>
<evidence type="ECO:0000256" key="1">
    <source>
        <dbReference type="ARBA" id="ARBA00004613"/>
    </source>
</evidence>
<dbReference type="GO" id="GO:0005576">
    <property type="term" value="C:extracellular region"/>
    <property type="evidence" value="ECO:0007669"/>
    <property type="project" value="UniProtKB-SubCell"/>
</dbReference>
<feature type="chain" id="PRO_5035833524" evidence="5">
    <location>
        <begin position="22"/>
        <end position="186"/>
    </location>
</feature>
<evidence type="ECO:0000256" key="3">
    <source>
        <dbReference type="ARBA" id="ARBA00022525"/>
    </source>
</evidence>
<dbReference type="SUPFAM" id="SSF57501">
    <property type="entry name" value="Cystine-knot cytokines"/>
    <property type="match status" value="1"/>
</dbReference>
<feature type="signal peptide" evidence="5">
    <location>
        <begin position="1"/>
        <end position="21"/>
    </location>
</feature>
<gene>
    <name evidence="6" type="ORF">CBOVIS_LOCUS360</name>
</gene>
<evidence type="ECO:0000313" key="6">
    <source>
        <dbReference type="EMBL" id="CAB3396862.1"/>
    </source>
</evidence>
<comment type="subcellular location">
    <subcellularLocation>
        <location evidence="1">Secreted</location>
    </subcellularLocation>
</comment>
<keyword evidence="3" id="KW-0964">Secreted</keyword>
<dbReference type="EMBL" id="CADEPM010000001">
    <property type="protein sequence ID" value="CAB3396862.1"/>
    <property type="molecule type" value="Genomic_DNA"/>
</dbReference>
<organism evidence="6 7">
    <name type="scientific">Caenorhabditis bovis</name>
    <dbReference type="NCBI Taxonomy" id="2654633"/>
    <lineage>
        <taxon>Eukaryota</taxon>
        <taxon>Metazoa</taxon>
        <taxon>Ecdysozoa</taxon>
        <taxon>Nematoda</taxon>
        <taxon>Chromadorea</taxon>
        <taxon>Rhabditida</taxon>
        <taxon>Rhabditina</taxon>
        <taxon>Rhabditomorpha</taxon>
        <taxon>Rhabditoidea</taxon>
        <taxon>Rhabditidae</taxon>
        <taxon>Peloderinae</taxon>
        <taxon>Caenorhabditis</taxon>
    </lineage>
</organism>
<accession>A0A8S1E526</accession>
<evidence type="ECO:0000313" key="7">
    <source>
        <dbReference type="Proteomes" id="UP000494206"/>
    </source>
</evidence>